<organism evidence="15">
    <name type="scientific">Saccharina japonica</name>
    <name type="common">Sweet kelp</name>
    <name type="synonym">Laminaria japonica</name>
    <dbReference type="NCBI Taxonomy" id="88149"/>
    <lineage>
        <taxon>Eukaryota</taxon>
        <taxon>Sar</taxon>
        <taxon>Stramenopiles</taxon>
        <taxon>Ochrophyta</taxon>
        <taxon>PX clade</taxon>
        <taxon>Phaeophyceae</taxon>
        <taxon>Laminariales</taxon>
        <taxon>Laminariaceae</taxon>
        <taxon>Saccharina</taxon>
    </lineage>
</organism>
<comment type="subcellular location">
    <subcellularLocation>
        <location evidence="2">Membrane</location>
        <topology evidence="2">Peripheral membrane protein</topology>
    </subcellularLocation>
    <subcellularLocation>
        <location evidence="3">Plastid</location>
        <location evidence="3">Chromoplast</location>
    </subcellularLocation>
</comment>
<evidence type="ECO:0000256" key="11">
    <source>
        <dbReference type="PIRSR" id="PIRSR601613-1"/>
    </source>
</evidence>
<dbReference type="PRINTS" id="PR00757">
    <property type="entry name" value="AMINEOXDASEF"/>
</dbReference>
<dbReference type="PANTHER" id="PTHR42923:SF45">
    <property type="entry name" value="15-CIS-PHYTOENE DESATURASE, CHLOROPLASTIC_CHROMOPLASTIC"/>
    <property type="match status" value="1"/>
</dbReference>
<dbReference type="EMBL" id="KY111563">
    <property type="protein sequence ID" value="AUE44542.1"/>
    <property type="molecule type" value="mRNA"/>
</dbReference>
<feature type="compositionally biased region" description="Basic and acidic residues" evidence="13">
    <location>
        <begin position="58"/>
        <end position="67"/>
    </location>
</feature>
<dbReference type="UniPathway" id="UPA00803"/>
<dbReference type="PANTHER" id="PTHR42923">
    <property type="entry name" value="PROTOPORPHYRINOGEN OXIDASE"/>
    <property type="match status" value="1"/>
</dbReference>
<feature type="binding site" evidence="11">
    <location>
        <begin position="123"/>
        <end position="124"/>
    </location>
    <ligand>
        <name>FAD</name>
        <dbReference type="ChEBI" id="CHEBI:57692"/>
    </ligand>
</feature>
<dbReference type="GO" id="GO:0016020">
    <property type="term" value="C:membrane"/>
    <property type="evidence" value="ECO:0007669"/>
    <property type="project" value="UniProtKB-SubCell"/>
</dbReference>
<evidence type="ECO:0000259" key="14">
    <source>
        <dbReference type="Pfam" id="PF01593"/>
    </source>
</evidence>
<keyword evidence="12" id="KW-0274">FAD</keyword>
<keyword evidence="7" id="KW-0957">Chromoplast</keyword>
<evidence type="ECO:0000256" key="8">
    <source>
        <dbReference type="ARBA" id="ARBA00023002"/>
    </source>
</evidence>
<evidence type="ECO:0000256" key="13">
    <source>
        <dbReference type="SAM" id="MobiDB-lite"/>
    </source>
</evidence>
<dbReference type="NCBIfam" id="TIGR02731">
    <property type="entry name" value="phytoene_desat"/>
    <property type="match status" value="1"/>
</dbReference>
<evidence type="ECO:0000256" key="5">
    <source>
        <dbReference type="ARBA" id="ARBA00006046"/>
    </source>
</evidence>
<dbReference type="EC" id="1.4.3.-" evidence="12"/>
<accession>A0A2H4YKJ4</accession>
<feature type="region of interest" description="Disordered" evidence="13">
    <location>
        <begin position="57"/>
        <end position="77"/>
    </location>
</feature>
<keyword evidence="8 12" id="KW-0560">Oxidoreductase</keyword>
<evidence type="ECO:0000256" key="4">
    <source>
        <dbReference type="ARBA" id="ARBA00004900"/>
    </source>
</evidence>
<proteinExistence type="evidence at transcript level"/>
<dbReference type="Pfam" id="PF01593">
    <property type="entry name" value="Amino_oxidase"/>
    <property type="match status" value="1"/>
</dbReference>
<name>A0A2H4YKJ4_SACJA</name>
<reference evidence="15" key="1">
    <citation type="submission" date="2016-11" db="EMBL/GenBank/DDBJ databases">
        <title>Phylogenetic studies on genes related to carotenoids biosynthesis in algae.</title>
        <authorList>
            <person name="Wang S."/>
            <person name="Zhang L."/>
            <person name="Chi S."/>
            <person name="Wang X."/>
            <person name="Tang X."/>
            <person name="Liu T."/>
        </authorList>
    </citation>
    <scope>NUCLEOTIDE SEQUENCE</scope>
    <source>
        <strain evidence="15">SRSQ-2012890</strain>
    </source>
</reference>
<dbReference type="InterPro" id="IPR001613">
    <property type="entry name" value="Flavin_amine_oxidase"/>
</dbReference>
<evidence type="ECO:0000313" key="15">
    <source>
        <dbReference type="EMBL" id="AUE44542.1"/>
    </source>
</evidence>
<evidence type="ECO:0000256" key="10">
    <source>
        <dbReference type="ARBA" id="ARBA00049319"/>
    </source>
</evidence>
<dbReference type="SMR" id="A0A2H4YKJ4"/>
<dbReference type="InterPro" id="IPR036188">
    <property type="entry name" value="FAD/NAD-bd_sf"/>
</dbReference>
<comment type="cofactor">
    <cofactor evidence="1 12">
        <name>FAD</name>
        <dbReference type="ChEBI" id="CHEBI:57692"/>
    </cofactor>
</comment>
<keyword evidence="6" id="KW-0125">Carotenoid biosynthesis</keyword>
<keyword evidence="9" id="KW-0472">Membrane</keyword>
<dbReference type="AlphaFoldDB" id="A0A2H4YKJ4"/>
<dbReference type="InterPro" id="IPR050464">
    <property type="entry name" value="Zeta_carotene_desat/Oxidored"/>
</dbReference>
<comment type="similarity">
    <text evidence="12">Belongs to the flavin monoamine oxidase family.</text>
</comment>
<evidence type="ECO:0000256" key="6">
    <source>
        <dbReference type="ARBA" id="ARBA00022746"/>
    </source>
</evidence>
<evidence type="ECO:0000256" key="3">
    <source>
        <dbReference type="ARBA" id="ARBA00004260"/>
    </source>
</evidence>
<gene>
    <name evidence="15" type="primary">PDS</name>
</gene>
<dbReference type="SUPFAM" id="SSF51905">
    <property type="entry name" value="FAD/NAD(P)-binding domain"/>
    <property type="match status" value="1"/>
</dbReference>
<keyword evidence="12" id="KW-0285">Flavoprotein</keyword>
<evidence type="ECO:0000256" key="1">
    <source>
        <dbReference type="ARBA" id="ARBA00001974"/>
    </source>
</evidence>
<dbReference type="InterPro" id="IPR014102">
    <property type="entry name" value="Phytoene_desaturase"/>
</dbReference>
<dbReference type="Gene3D" id="3.50.50.60">
    <property type="entry name" value="FAD/NAD(P)-binding domain"/>
    <property type="match status" value="1"/>
</dbReference>
<dbReference type="GO" id="GO:0016117">
    <property type="term" value="P:carotenoid biosynthetic process"/>
    <property type="evidence" value="ECO:0007669"/>
    <property type="project" value="UniProtKB-KW"/>
</dbReference>
<evidence type="ECO:0000256" key="7">
    <source>
        <dbReference type="ARBA" id="ARBA00022904"/>
    </source>
</evidence>
<keyword evidence="7" id="KW-0934">Plastid</keyword>
<comment type="pathway">
    <text evidence="4">Carotenoid biosynthesis; lycopene biosynthesis.</text>
</comment>
<comment type="catalytic activity">
    <reaction evidence="10">
        <text>2 a plastoquinone + 15-cis-phytoene = 9,9',15-tri-cis-zeta-carotene + 2 a plastoquinol</text>
        <dbReference type="Rhea" id="RHEA:30287"/>
        <dbReference type="Rhea" id="RHEA-COMP:9561"/>
        <dbReference type="Rhea" id="RHEA-COMP:9562"/>
        <dbReference type="ChEBI" id="CHEBI:17757"/>
        <dbReference type="ChEBI" id="CHEBI:27787"/>
        <dbReference type="ChEBI" id="CHEBI:48717"/>
        <dbReference type="ChEBI" id="CHEBI:62192"/>
        <dbReference type="EC" id="1.3.5.5"/>
    </reaction>
</comment>
<dbReference type="GO" id="GO:0016166">
    <property type="term" value="F:phytoene dehydrogenase activity"/>
    <property type="evidence" value="ECO:0007669"/>
    <property type="project" value="InterPro"/>
</dbReference>
<sequence length="568" mass="62626">MMGVRGDAFVLLMLAGKMALAFVPSSLTVFRGTAPLVVGRQSKTSVPSMIFDYPAPGVRKDYPRPPLEETSQNQRDSAAFSQTFIDMPRPERPLKVAVIGAGLAGLSCAKYLSDAGHEPIVLEARDVLGGKVAAWQDKDGDWIETGLHIFFGAYPNVNQMFTELGIRDRLQWKSHSMIFAMPGQQTADGFQRFSRFEFPDLLPAPLNGLVAILLNNEMLTFPEKIQFGIGLIPAILFGQKYVEECDSLTVTEWMAKQGVPDRVNDEVFIAMAKALNFIDPDNLSMTVVLTALNRFLQETHGSKMAFLDGPPPTRLCQPMADHMLARGGELRMEQRISQVLLNDDKTVKGLKMQDGSTVVADAYVSTMPVDVLKLMLPDEWRPMPYFEKLNGLTGVPVINIHMWFDRKLTTVDHLLFSRSPLLSVYADMSLTCKGYRDDEKSMLELVFAPAKDWIGRPDEAIIEATMEELYRLFPNELNKDGSGAQLLKSAVVKTPLSVYEATAGRELYRPVQTSPISNFFLAGCFTKQKYLASMEGATFSGKLAARALADAAAAGTIPLKEAASAMAA</sequence>
<evidence type="ECO:0000256" key="12">
    <source>
        <dbReference type="RuleBase" id="RU362067"/>
    </source>
</evidence>
<feature type="domain" description="Amine oxidase" evidence="14">
    <location>
        <begin position="103"/>
        <end position="548"/>
    </location>
</feature>
<comment type="similarity">
    <text evidence="5">Belongs to the carotenoid/retinoid oxidoreductase family.</text>
</comment>
<dbReference type="InterPro" id="IPR002937">
    <property type="entry name" value="Amino_oxidase"/>
</dbReference>
<dbReference type="FunFam" id="3.50.50.60:FF:000091">
    <property type="entry name" value="15-cis-phytoene desaturase, chloroplastic/chromoplastic"/>
    <property type="match status" value="1"/>
</dbReference>
<evidence type="ECO:0000256" key="9">
    <source>
        <dbReference type="ARBA" id="ARBA00023136"/>
    </source>
</evidence>
<evidence type="ECO:0000256" key="2">
    <source>
        <dbReference type="ARBA" id="ARBA00004170"/>
    </source>
</evidence>
<protein>
    <recommendedName>
        <fullName evidence="12">Amine oxidase</fullName>
        <ecNumber evidence="12">1.4.3.-</ecNumber>
    </recommendedName>
</protein>